<evidence type="ECO:0000256" key="2">
    <source>
        <dbReference type="SAM" id="MobiDB-lite"/>
    </source>
</evidence>
<evidence type="ECO:0000313" key="4">
    <source>
        <dbReference type="EMBL" id="KAG0588306.1"/>
    </source>
</evidence>
<proteinExistence type="inferred from homology"/>
<feature type="transmembrane region" description="Helical" evidence="3">
    <location>
        <begin position="171"/>
        <end position="191"/>
    </location>
</feature>
<organism evidence="4 5">
    <name type="scientific">Ceratodon purpureus</name>
    <name type="common">Fire moss</name>
    <name type="synonym">Dicranum purpureum</name>
    <dbReference type="NCBI Taxonomy" id="3225"/>
    <lineage>
        <taxon>Eukaryota</taxon>
        <taxon>Viridiplantae</taxon>
        <taxon>Streptophyta</taxon>
        <taxon>Embryophyta</taxon>
        <taxon>Bryophyta</taxon>
        <taxon>Bryophytina</taxon>
        <taxon>Bryopsida</taxon>
        <taxon>Dicranidae</taxon>
        <taxon>Pseudoditrichales</taxon>
        <taxon>Ditrichaceae</taxon>
        <taxon>Ceratodon</taxon>
    </lineage>
</organism>
<dbReference type="InterPro" id="IPR008802">
    <property type="entry name" value="REF"/>
</dbReference>
<protein>
    <submittedName>
        <fullName evidence="4">Uncharacterized protein</fullName>
    </submittedName>
</protein>
<keyword evidence="5" id="KW-1185">Reference proteome</keyword>
<evidence type="ECO:0000256" key="1">
    <source>
        <dbReference type="ARBA" id="ARBA00009737"/>
    </source>
</evidence>
<reference evidence="4" key="1">
    <citation type="submission" date="2020-06" db="EMBL/GenBank/DDBJ databases">
        <title>WGS assembly of Ceratodon purpureus strain R40.</title>
        <authorList>
            <person name="Carey S.B."/>
            <person name="Jenkins J."/>
            <person name="Shu S."/>
            <person name="Lovell J.T."/>
            <person name="Sreedasyam A."/>
            <person name="Maumus F."/>
            <person name="Tiley G.P."/>
            <person name="Fernandez-Pozo N."/>
            <person name="Barry K."/>
            <person name="Chen C."/>
            <person name="Wang M."/>
            <person name="Lipzen A."/>
            <person name="Daum C."/>
            <person name="Saski C.A."/>
            <person name="Payton A.C."/>
            <person name="Mcbreen J.C."/>
            <person name="Conrad R.E."/>
            <person name="Kollar L.M."/>
            <person name="Olsson S."/>
            <person name="Huttunen S."/>
            <person name="Landis J.B."/>
            <person name="Wickett N.J."/>
            <person name="Johnson M.G."/>
            <person name="Rensing S.A."/>
            <person name="Grimwood J."/>
            <person name="Schmutz J."/>
            <person name="Mcdaniel S.F."/>
        </authorList>
    </citation>
    <scope>NUCLEOTIDE SEQUENCE</scope>
    <source>
        <strain evidence="4">R40</strain>
    </source>
</reference>
<gene>
    <name evidence="4" type="ORF">KC19_2G232700</name>
</gene>
<dbReference type="Pfam" id="PF05755">
    <property type="entry name" value="REF"/>
    <property type="match status" value="1"/>
</dbReference>
<keyword evidence="3" id="KW-0472">Membrane</keyword>
<feature type="region of interest" description="Disordered" evidence="2">
    <location>
        <begin position="234"/>
        <end position="262"/>
    </location>
</feature>
<dbReference type="Proteomes" id="UP000822688">
    <property type="component" value="Chromosome 2"/>
</dbReference>
<feature type="compositionally biased region" description="Polar residues" evidence="2">
    <location>
        <begin position="234"/>
        <end position="245"/>
    </location>
</feature>
<accession>A0A8T0IZW9</accession>
<dbReference type="EMBL" id="CM026422">
    <property type="protein sequence ID" value="KAG0588306.1"/>
    <property type="molecule type" value="Genomic_DNA"/>
</dbReference>
<dbReference type="AlphaFoldDB" id="A0A8T0IZW9"/>
<keyword evidence="3" id="KW-0812">Transmembrane</keyword>
<evidence type="ECO:0000256" key="3">
    <source>
        <dbReference type="SAM" id="Phobius"/>
    </source>
</evidence>
<evidence type="ECO:0000313" key="5">
    <source>
        <dbReference type="Proteomes" id="UP000822688"/>
    </source>
</evidence>
<comment type="caution">
    <text evidence="4">The sequence shown here is derived from an EMBL/GenBank/DDBJ whole genome shotgun (WGS) entry which is preliminary data.</text>
</comment>
<sequence>MSVDNLCSCSSSNQDVAAHIAADRLRLLEGIGSFGVSLTFYVLRKSRDLPCFVGSAIGAVEDFVSPCIEPLATKVGTEGMYLLSIADDKLYALGEIAMDKVPLVSGFVSNAKAANNIFEQVTTVASSTYDQVCDRGIIGAAADTWVKYEVTVKSKSEDYLQFMKRIPLMRVFVPIIYTVGTPIVSTIFGWLTKRSELQGQHLILHEVRLLDHEMDLEDVSKEKHLFVVDNGTVDSSSMDSRQSCPETDFGDRSSIPESPECSTPRIETVKKEVVFQEVGEVEPVQGETSGNGKSDPTVVRPVTFADDDSSDDELTVLFNSGWHVGKVSPLKGILVEPKASKRGWW</sequence>
<comment type="similarity">
    <text evidence="1">Belongs to the REF/SRPP family.</text>
</comment>
<name>A0A8T0IZW9_CERPU</name>
<keyword evidence="3" id="KW-1133">Transmembrane helix</keyword>